<dbReference type="InterPro" id="IPR002562">
    <property type="entry name" value="3'-5'_exonuclease_dom"/>
</dbReference>
<dbReference type="InterPro" id="IPR012337">
    <property type="entry name" value="RNaseH-like_sf"/>
</dbReference>
<dbReference type="GeneID" id="108569113"/>
<evidence type="ECO:0000256" key="2">
    <source>
        <dbReference type="ARBA" id="ARBA00022552"/>
    </source>
</evidence>
<gene>
    <name evidence="12" type="primary">LOC108569113</name>
</gene>
<evidence type="ECO:0000313" key="12">
    <source>
        <dbReference type="RefSeq" id="XP_017786027.1"/>
    </source>
</evidence>
<reference evidence="12" key="1">
    <citation type="submission" date="2025-08" db="UniProtKB">
        <authorList>
            <consortium name="RefSeq"/>
        </authorList>
    </citation>
    <scope>IDENTIFICATION</scope>
    <source>
        <tissue evidence="12">Whole Larva</tissue>
    </source>
</reference>
<feature type="compositionally biased region" description="Basic and acidic residues" evidence="9">
    <location>
        <begin position="800"/>
        <end position="816"/>
    </location>
</feature>
<sequence>MSEEKVDTKCSEASSKIVEFKTLEEFRKYGFKAIVEATRNSNALPVNRDYNFYKTHESFNKIINSEASHILSTINTILKKNDIQDNIKNRGIDEKIELVVEANDAILERVAMKIDEMNGLRKLPEQPIIQTVRAELPINGSWNRVNKFTVDSAIHGNDQTKAIQLLAAKNIIRPQKFFKDIIENSNNYPWKPRITEKPNSLKPLALYIEDSEFGEIYSHPYEVELEKFLPSEEFVCSCTPEPPKPVKETPLYEVNTEEELNELLDVLRKQKEIAVDLEHHSYRSFMGITCLMQISTKDADYLIDTLALRDKLHVLNEIFTRNSIVKIFHGAEMDVQWLQRDLSLYVVNMFDTHKAAKQLGYSGLSLAYLLQRFCSFVPNKQFQLADWRIRPLLEQLKAYAREDTHYLIYIYHMLKNELIKMGNGNNNILKAVFQESTRVCMKRYVKPRLTENSHMDMYVKSKRLFNNKQLFALKHLYSWRDAMAREEDESTGYILPNHMLLQISETLPREVQGILACCNPIPPLVRANAVELHQIILKAREQQLEKAIMKEDTRSRGAEKELVKLNIDSPLHCPHDLTRFPEFRDDLPTLLGCKTHTNRYQKNIIEKDKSLCSIFNCEPTEDKPKKVSDREFLGPYERYKLIKNFIIDSDKSEEIPEAKGKEIAENDEDDLSVQDRMAKLHDHYVKVKRIEEKKNEPKTLTEMGGSKKRKRDICESDFQPFQENSDNPILTTIPFDKKNVQVDNDEQKVHTSVNSKRKCNLPESNNTPYKKSRDNDNEKTIGGGKQSNKNHKQHQNRKFQKADDRSNQHIEDKNNDKQSPNDWWKSKTRKPNQSHNQFPSGKINEGFKAFDYSSIDYKKQFQGGASQKGQHLFGTSFTGGKKKASHRGGSSKRGRGK</sequence>
<keyword evidence="7" id="KW-0539">Nucleus</keyword>
<comment type="similarity">
    <text evidence="8">Belongs to the exosome component 10/RRP6 family.</text>
</comment>
<keyword evidence="6" id="KW-0269">Exonuclease</keyword>
<feature type="compositionally biased region" description="Basic residues" evidence="9">
    <location>
        <begin position="880"/>
        <end position="897"/>
    </location>
</feature>
<feature type="region of interest" description="Disordered" evidence="9">
    <location>
        <begin position="745"/>
        <end position="844"/>
    </location>
</feature>
<organism evidence="11 12">
    <name type="scientific">Nicrophorus vespilloides</name>
    <name type="common">Boreal carrion beetle</name>
    <dbReference type="NCBI Taxonomy" id="110193"/>
    <lineage>
        <taxon>Eukaryota</taxon>
        <taxon>Metazoa</taxon>
        <taxon>Ecdysozoa</taxon>
        <taxon>Arthropoda</taxon>
        <taxon>Hexapoda</taxon>
        <taxon>Insecta</taxon>
        <taxon>Pterygota</taxon>
        <taxon>Neoptera</taxon>
        <taxon>Endopterygota</taxon>
        <taxon>Coleoptera</taxon>
        <taxon>Polyphaga</taxon>
        <taxon>Staphyliniformia</taxon>
        <taxon>Silphidae</taxon>
        <taxon>Nicrophorinae</taxon>
        <taxon>Nicrophorus</taxon>
    </lineage>
</organism>
<keyword evidence="4" id="KW-0378">Hydrolase</keyword>
<feature type="compositionally biased region" description="Basic residues" evidence="9">
    <location>
        <begin position="788"/>
        <end position="799"/>
    </location>
</feature>
<evidence type="ECO:0000256" key="6">
    <source>
        <dbReference type="ARBA" id="ARBA00022839"/>
    </source>
</evidence>
<evidence type="ECO:0000256" key="9">
    <source>
        <dbReference type="SAM" id="MobiDB-lite"/>
    </source>
</evidence>
<dbReference type="SMART" id="SM00474">
    <property type="entry name" value="35EXOc"/>
    <property type="match status" value="1"/>
</dbReference>
<dbReference type="InterPro" id="IPR044876">
    <property type="entry name" value="HRDC_dom_sf"/>
</dbReference>
<dbReference type="SMART" id="SM00341">
    <property type="entry name" value="HRDC"/>
    <property type="match status" value="1"/>
</dbReference>
<dbReference type="InterPro" id="IPR002121">
    <property type="entry name" value="HRDC_dom"/>
</dbReference>
<evidence type="ECO:0000256" key="1">
    <source>
        <dbReference type="ARBA" id="ARBA00004123"/>
    </source>
</evidence>
<keyword evidence="3" id="KW-0540">Nuclease</keyword>
<dbReference type="CDD" id="cd06147">
    <property type="entry name" value="Rrp6p_like_exo"/>
    <property type="match status" value="1"/>
</dbReference>
<dbReference type="RefSeq" id="XP_017786027.1">
    <property type="nucleotide sequence ID" value="XM_017930538.1"/>
</dbReference>
<evidence type="ECO:0000256" key="3">
    <source>
        <dbReference type="ARBA" id="ARBA00022722"/>
    </source>
</evidence>
<feature type="domain" description="HRDC" evidence="10">
    <location>
        <begin position="466"/>
        <end position="546"/>
    </location>
</feature>
<dbReference type="InterPro" id="IPR049559">
    <property type="entry name" value="Rrp6p-like_exo"/>
</dbReference>
<keyword evidence="5" id="KW-0271">Exosome</keyword>
<feature type="compositionally biased region" description="Polar residues" evidence="9">
    <location>
        <begin position="863"/>
        <end position="878"/>
    </location>
</feature>
<dbReference type="InterPro" id="IPR036397">
    <property type="entry name" value="RNaseH_sf"/>
</dbReference>
<dbReference type="PANTHER" id="PTHR12124">
    <property type="entry name" value="POLYMYOSITIS/SCLERODERMA AUTOANTIGEN-RELATED"/>
    <property type="match status" value="1"/>
</dbReference>
<name>A0ABM1NGS7_NICVS</name>
<feature type="region of interest" description="Disordered" evidence="9">
    <location>
        <begin position="861"/>
        <end position="897"/>
    </location>
</feature>
<dbReference type="InterPro" id="IPR012588">
    <property type="entry name" value="Exosome-assoc_fac_Rrp6_N"/>
</dbReference>
<dbReference type="SUPFAM" id="SSF47819">
    <property type="entry name" value="HRDC-like"/>
    <property type="match status" value="1"/>
</dbReference>
<evidence type="ECO:0000256" key="7">
    <source>
        <dbReference type="ARBA" id="ARBA00023242"/>
    </source>
</evidence>
<dbReference type="Pfam" id="PF00570">
    <property type="entry name" value="HRDC"/>
    <property type="match status" value="1"/>
</dbReference>
<evidence type="ECO:0000259" key="10">
    <source>
        <dbReference type="PROSITE" id="PS50967"/>
    </source>
</evidence>
<dbReference type="Gene3D" id="3.30.420.10">
    <property type="entry name" value="Ribonuclease H-like superfamily/Ribonuclease H"/>
    <property type="match status" value="1"/>
</dbReference>
<evidence type="ECO:0000313" key="11">
    <source>
        <dbReference type="Proteomes" id="UP000695000"/>
    </source>
</evidence>
<dbReference type="Proteomes" id="UP000695000">
    <property type="component" value="Unplaced"/>
</dbReference>
<proteinExistence type="inferred from homology"/>
<dbReference type="Gene3D" id="1.10.150.80">
    <property type="entry name" value="HRDC domain"/>
    <property type="match status" value="1"/>
</dbReference>
<dbReference type="Pfam" id="PF01612">
    <property type="entry name" value="DNA_pol_A_exo1"/>
    <property type="match status" value="1"/>
</dbReference>
<dbReference type="PROSITE" id="PS50967">
    <property type="entry name" value="HRDC"/>
    <property type="match status" value="1"/>
</dbReference>
<dbReference type="InterPro" id="IPR045092">
    <property type="entry name" value="Rrp6-like"/>
</dbReference>
<evidence type="ECO:0000256" key="4">
    <source>
        <dbReference type="ARBA" id="ARBA00022801"/>
    </source>
</evidence>
<dbReference type="InterPro" id="IPR010997">
    <property type="entry name" value="HRDC-like_sf"/>
</dbReference>
<protein>
    <submittedName>
        <fullName evidence="12">Exosome component 10</fullName>
    </submittedName>
</protein>
<keyword evidence="11" id="KW-1185">Reference proteome</keyword>
<evidence type="ECO:0000256" key="8">
    <source>
        <dbReference type="ARBA" id="ARBA00043957"/>
    </source>
</evidence>
<keyword evidence="2" id="KW-0698">rRNA processing</keyword>
<dbReference type="SUPFAM" id="SSF53098">
    <property type="entry name" value="Ribonuclease H-like"/>
    <property type="match status" value="1"/>
</dbReference>
<dbReference type="PANTHER" id="PTHR12124:SF47">
    <property type="entry name" value="EXOSOME COMPONENT 10"/>
    <property type="match status" value="1"/>
</dbReference>
<evidence type="ECO:0000256" key="5">
    <source>
        <dbReference type="ARBA" id="ARBA00022835"/>
    </source>
</evidence>
<dbReference type="Pfam" id="PF08066">
    <property type="entry name" value="PMC2NT"/>
    <property type="match status" value="1"/>
</dbReference>
<comment type="subcellular location">
    <subcellularLocation>
        <location evidence="1">Nucleus</location>
    </subcellularLocation>
</comment>
<accession>A0ABM1NGS7</accession>